<organism evidence="6 7">
    <name type="scientific">Papaver atlanticum</name>
    <dbReference type="NCBI Taxonomy" id="357466"/>
    <lineage>
        <taxon>Eukaryota</taxon>
        <taxon>Viridiplantae</taxon>
        <taxon>Streptophyta</taxon>
        <taxon>Embryophyta</taxon>
        <taxon>Tracheophyta</taxon>
        <taxon>Spermatophyta</taxon>
        <taxon>Magnoliopsida</taxon>
        <taxon>Ranunculales</taxon>
        <taxon>Papaveraceae</taxon>
        <taxon>Papaveroideae</taxon>
        <taxon>Papaver</taxon>
    </lineage>
</organism>
<evidence type="ECO:0000259" key="5">
    <source>
        <dbReference type="Pfam" id="PF00685"/>
    </source>
</evidence>
<dbReference type="PANTHER" id="PTHR11783">
    <property type="entry name" value="SULFOTRANSFERASE SULT"/>
    <property type="match status" value="1"/>
</dbReference>
<dbReference type="Proteomes" id="UP001202328">
    <property type="component" value="Unassembled WGS sequence"/>
</dbReference>
<feature type="region of interest" description="Disordered" evidence="4">
    <location>
        <begin position="1"/>
        <end position="20"/>
    </location>
</feature>
<keyword evidence="7" id="KW-1185">Reference proteome</keyword>
<feature type="domain" description="Sulfotransferase" evidence="5">
    <location>
        <begin position="38"/>
        <end position="316"/>
    </location>
</feature>
<gene>
    <name evidence="6" type="ORF">MKW98_010424</name>
</gene>
<comment type="similarity">
    <text evidence="1 3">Belongs to the sulfotransferase 1 family.</text>
</comment>
<evidence type="ECO:0000313" key="6">
    <source>
        <dbReference type="EMBL" id="KAI3946300.1"/>
    </source>
</evidence>
<comment type="caution">
    <text evidence="6">The sequence shown here is derived from an EMBL/GenBank/DDBJ whole genome shotgun (WGS) entry which is preliminary data.</text>
</comment>
<reference evidence="6" key="1">
    <citation type="submission" date="2022-04" db="EMBL/GenBank/DDBJ databases">
        <title>A functionally conserved STORR gene fusion in Papaver species that diverged 16.8 million years ago.</title>
        <authorList>
            <person name="Catania T."/>
        </authorList>
    </citation>
    <scope>NUCLEOTIDE SEQUENCE</scope>
    <source>
        <strain evidence="6">S-188037</strain>
    </source>
</reference>
<proteinExistence type="inferred from homology"/>
<evidence type="ECO:0000256" key="1">
    <source>
        <dbReference type="ARBA" id="ARBA00005771"/>
    </source>
</evidence>
<dbReference type="EC" id="2.8.2.-" evidence="3"/>
<accession>A0AAD4TAJ8</accession>
<dbReference type="InterPro" id="IPR000863">
    <property type="entry name" value="Sulfotransferase_dom"/>
</dbReference>
<dbReference type="Gene3D" id="3.40.50.300">
    <property type="entry name" value="P-loop containing nucleotide triphosphate hydrolases"/>
    <property type="match status" value="1"/>
</dbReference>
<dbReference type="AlphaFoldDB" id="A0AAD4TAJ8"/>
<dbReference type="GO" id="GO:0008146">
    <property type="term" value="F:sulfotransferase activity"/>
    <property type="evidence" value="ECO:0007669"/>
    <property type="project" value="InterPro"/>
</dbReference>
<dbReference type="Pfam" id="PF00685">
    <property type="entry name" value="Sulfotransfer_1"/>
    <property type="match status" value="1"/>
</dbReference>
<evidence type="ECO:0000256" key="4">
    <source>
        <dbReference type="SAM" id="MobiDB-lite"/>
    </source>
</evidence>
<protein>
    <recommendedName>
        <fullName evidence="3">Sulfotransferase</fullName>
        <ecNumber evidence="3">2.8.2.-</ecNumber>
    </recommendedName>
</protein>
<evidence type="ECO:0000313" key="7">
    <source>
        <dbReference type="Proteomes" id="UP001202328"/>
    </source>
</evidence>
<dbReference type="InterPro" id="IPR027417">
    <property type="entry name" value="P-loop_NTPase"/>
</dbReference>
<evidence type="ECO:0000256" key="2">
    <source>
        <dbReference type="ARBA" id="ARBA00022679"/>
    </source>
</evidence>
<name>A0AAD4TAJ8_9MAGN</name>
<keyword evidence="2 3" id="KW-0808">Transferase</keyword>
<dbReference type="SUPFAM" id="SSF52540">
    <property type="entry name" value="P-loop containing nucleoside triphosphate hydrolases"/>
    <property type="match status" value="1"/>
</dbReference>
<evidence type="ECO:0000256" key="3">
    <source>
        <dbReference type="RuleBase" id="RU361155"/>
    </source>
</evidence>
<dbReference type="EMBL" id="JAJJMB010003672">
    <property type="protein sequence ID" value="KAI3946300.1"/>
    <property type="molecule type" value="Genomic_DNA"/>
</dbReference>
<sequence>MSTSTQHTNDTNSNSRHDNDEISVHLCEDNVGRHASHTDLIIATLPKSGTIWLKALAFAIINRSHYPSSSSSSENYHQHPLLTISPRDLVPFVDFKQLYPDNRLLDFTKNSTNHDSPCRLIATHVPYPSLPESIKITATNCKIVYLCRNPQDNFSSLWLFMNKARAMPMLNNNNASLSMDEAFDYFCDGVQEFGPYWDHVLGYWKESIKNPDKVLFDKYENLKKEPKTQTKRIAEFTGCGFSSEEENQGVVEDISSLCSFENLKNLDVNKNGTWRGTIQNKEFFRKGEVGDWKNYLTPIMIKTLDGLMKEKLHGSGLVFQNYLP</sequence>
<feature type="compositionally biased region" description="Polar residues" evidence="4">
    <location>
        <begin position="1"/>
        <end position="14"/>
    </location>
</feature>